<organism evidence="2 3">
    <name type="scientific">Mycena sanguinolenta</name>
    <dbReference type="NCBI Taxonomy" id="230812"/>
    <lineage>
        <taxon>Eukaryota</taxon>
        <taxon>Fungi</taxon>
        <taxon>Dikarya</taxon>
        <taxon>Basidiomycota</taxon>
        <taxon>Agaricomycotina</taxon>
        <taxon>Agaricomycetes</taxon>
        <taxon>Agaricomycetidae</taxon>
        <taxon>Agaricales</taxon>
        <taxon>Marasmiineae</taxon>
        <taxon>Mycenaceae</taxon>
        <taxon>Mycena</taxon>
    </lineage>
</organism>
<keyword evidence="3" id="KW-1185">Reference proteome</keyword>
<name>A0A8H6XQ53_9AGAR</name>
<comment type="caution">
    <text evidence="2">The sequence shown here is derived from an EMBL/GenBank/DDBJ whole genome shotgun (WGS) entry which is preliminary data.</text>
</comment>
<dbReference type="AlphaFoldDB" id="A0A8H6XQ53"/>
<evidence type="ECO:0000313" key="3">
    <source>
        <dbReference type="Proteomes" id="UP000623467"/>
    </source>
</evidence>
<proteinExistence type="predicted"/>
<protein>
    <submittedName>
        <fullName evidence="2">Uncharacterized protein</fullName>
    </submittedName>
</protein>
<reference evidence="2" key="1">
    <citation type="submission" date="2020-05" db="EMBL/GenBank/DDBJ databases">
        <title>Mycena genomes resolve the evolution of fungal bioluminescence.</title>
        <authorList>
            <person name="Tsai I.J."/>
        </authorList>
    </citation>
    <scope>NUCLEOTIDE SEQUENCE</scope>
    <source>
        <strain evidence="2">160909Yilan</strain>
    </source>
</reference>
<sequence>MLVPAVARVSPRIYELSLQLAPIEKATTHVPIRPVHVLCCIHTRSPFYTPAKYLPRYQPLPCATPALRFTSSPSTSPPRSRPQIRLARARAPDARHGHPSRSTRLYPARCPVTRGENDGG</sequence>
<feature type="region of interest" description="Disordered" evidence="1">
    <location>
        <begin position="68"/>
        <end position="120"/>
    </location>
</feature>
<dbReference type="EMBL" id="JACAZH010000021">
    <property type="protein sequence ID" value="KAF7344315.1"/>
    <property type="molecule type" value="Genomic_DNA"/>
</dbReference>
<dbReference type="Proteomes" id="UP000623467">
    <property type="component" value="Unassembled WGS sequence"/>
</dbReference>
<accession>A0A8H6XQ53</accession>
<evidence type="ECO:0000256" key="1">
    <source>
        <dbReference type="SAM" id="MobiDB-lite"/>
    </source>
</evidence>
<evidence type="ECO:0000313" key="2">
    <source>
        <dbReference type="EMBL" id="KAF7344315.1"/>
    </source>
</evidence>
<gene>
    <name evidence="2" type="ORF">MSAN_01912400</name>
</gene>